<protein>
    <submittedName>
        <fullName evidence="2">Uncharacterized protein</fullName>
    </submittedName>
</protein>
<keyword evidence="3" id="KW-1185">Reference proteome</keyword>
<comment type="caution">
    <text evidence="2">The sequence shown here is derived from an EMBL/GenBank/DDBJ whole genome shotgun (WGS) entry which is preliminary data.</text>
</comment>
<accession>A0A936ZYN8</accession>
<dbReference type="AlphaFoldDB" id="A0A936ZYN8"/>
<keyword evidence="1" id="KW-1133">Transmembrane helix</keyword>
<evidence type="ECO:0000313" key="2">
    <source>
        <dbReference type="EMBL" id="MBL0683581.1"/>
    </source>
</evidence>
<feature type="transmembrane region" description="Helical" evidence="1">
    <location>
        <begin position="122"/>
        <end position="141"/>
    </location>
</feature>
<name>A0A936ZYN8_9FLAO</name>
<reference evidence="2" key="1">
    <citation type="submission" date="2021-01" db="EMBL/GenBank/DDBJ databases">
        <authorList>
            <person name="Zhong Y.L."/>
        </authorList>
    </citation>
    <scope>NUCLEOTIDE SEQUENCE</scope>
    <source>
        <strain evidence="2">KCTC 23302</strain>
    </source>
</reference>
<evidence type="ECO:0000313" key="3">
    <source>
        <dbReference type="Proteomes" id="UP000651057"/>
    </source>
</evidence>
<sequence>MKKAVINNNTLIFSGTTKDDSIFFRQKKFKLPLSDIKVIGVKFGMLFDDDYSVIVFVSKENRRFFLGYEYFEKDTIEILNDKFNIDLVNAVSEHLEYETNQFRSEILFPYQKVGKSIFKDKNIISSIYLFFAKMFLILNYADGILSKDVKDL</sequence>
<organism evidence="2 3">
    <name type="scientific">Aquimarina mytili</name>
    <dbReference type="NCBI Taxonomy" id="874423"/>
    <lineage>
        <taxon>Bacteria</taxon>
        <taxon>Pseudomonadati</taxon>
        <taxon>Bacteroidota</taxon>
        <taxon>Flavobacteriia</taxon>
        <taxon>Flavobacteriales</taxon>
        <taxon>Flavobacteriaceae</taxon>
        <taxon>Aquimarina</taxon>
    </lineage>
</organism>
<proteinExistence type="predicted"/>
<evidence type="ECO:0000256" key="1">
    <source>
        <dbReference type="SAM" id="Phobius"/>
    </source>
</evidence>
<keyword evidence="1" id="KW-0812">Transmembrane</keyword>
<gene>
    <name evidence="2" type="ORF">JJQ60_08640</name>
</gene>
<dbReference type="EMBL" id="JAERQJ010000003">
    <property type="protein sequence ID" value="MBL0683581.1"/>
    <property type="molecule type" value="Genomic_DNA"/>
</dbReference>
<dbReference type="RefSeq" id="WP_201918707.1">
    <property type="nucleotide sequence ID" value="NZ_BAABAX010000005.1"/>
</dbReference>
<keyword evidence="1" id="KW-0472">Membrane</keyword>
<dbReference type="Proteomes" id="UP000651057">
    <property type="component" value="Unassembled WGS sequence"/>
</dbReference>